<proteinExistence type="predicted"/>
<evidence type="ECO:0000259" key="1">
    <source>
        <dbReference type="Pfam" id="PF13456"/>
    </source>
</evidence>
<gene>
    <name evidence="2" type="ORF">CCAM_LOCUS27185</name>
</gene>
<feature type="domain" description="RNase H type-1" evidence="1">
    <location>
        <begin position="2"/>
        <end position="72"/>
    </location>
</feature>
<keyword evidence="3" id="KW-1185">Reference proteome</keyword>
<dbReference type="AlphaFoldDB" id="A0A484MA05"/>
<organism evidence="2 3">
    <name type="scientific">Cuscuta campestris</name>
    <dbReference type="NCBI Taxonomy" id="132261"/>
    <lineage>
        <taxon>Eukaryota</taxon>
        <taxon>Viridiplantae</taxon>
        <taxon>Streptophyta</taxon>
        <taxon>Embryophyta</taxon>
        <taxon>Tracheophyta</taxon>
        <taxon>Spermatophyta</taxon>
        <taxon>Magnoliopsida</taxon>
        <taxon>eudicotyledons</taxon>
        <taxon>Gunneridae</taxon>
        <taxon>Pentapetalae</taxon>
        <taxon>asterids</taxon>
        <taxon>lamiids</taxon>
        <taxon>Solanales</taxon>
        <taxon>Convolvulaceae</taxon>
        <taxon>Cuscuteae</taxon>
        <taxon>Cuscuta</taxon>
        <taxon>Cuscuta subgen. Grammica</taxon>
        <taxon>Cuscuta sect. Cleistogrammica</taxon>
    </lineage>
</organism>
<dbReference type="InterPro" id="IPR012337">
    <property type="entry name" value="RNaseH-like_sf"/>
</dbReference>
<reference evidence="2 3" key="1">
    <citation type="submission" date="2018-04" db="EMBL/GenBank/DDBJ databases">
        <authorList>
            <person name="Vogel A."/>
        </authorList>
    </citation>
    <scope>NUCLEOTIDE SEQUENCE [LARGE SCALE GENOMIC DNA]</scope>
</reference>
<dbReference type="GO" id="GO:0004523">
    <property type="term" value="F:RNA-DNA hybrid ribonuclease activity"/>
    <property type="evidence" value="ECO:0007669"/>
    <property type="project" value="InterPro"/>
</dbReference>
<dbReference type="EMBL" id="OOIL02002916">
    <property type="protein sequence ID" value="VFQ85409.1"/>
    <property type="molecule type" value="Genomic_DNA"/>
</dbReference>
<dbReference type="Gene3D" id="3.30.420.10">
    <property type="entry name" value="Ribonuclease H-like superfamily/Ribonuclease H"/>
    <property type="match status" value="1"/>
</dbReference>
<name>A0A484MA05_9ASTE</name>
<sequence>MDQALKSGCTDIRVQTDSNLVSQQVQGSWKVRSDNLIPLNNEVQNMKNNFNSFDIQYVPREMNYDADSLANAGVNLPEGKIQTEYYGVGRRY</sequence>
<protein>
    <recommendedName>
        <fullName evidence="1">RNase H type-1 domain-containing protein</fullName>
    </recommendedName>
</protein>
<dbReference type="InterPro" id="IPR002156">
    <property type="entry name" value="RNaseH_domain"/>
</dbReference>
<dbReference type="GO" id="GO:0003676">
    <property type="term" value="F:nucleic acid binding"/>
    <property type="evidence" value="ECO:0007669"/>
    <property type="project" value="InterPro"/>
</dbReference>
<dbReference type="PANTHER" id="PTHR48475">
    <property type="entry name" value="RIBONUCLEASE H"/>
    <property type="match status" value="1"/>
</dbReference>
<dbReference type="PANTHER" id="PTHR48475:SF1">
    <property type="entry name" value="RNASE H TYPE-1 DOMAIN-CONTAINING PROTEIN"/>
    <property type="match status" value="1"/>
</dbReference>
<dbReference type="OrthoDB" id="2139127at2759"/>
<dbReference type="Proteomes" id="UP000595140">
    <property type="component" value="Unassembled WGS sequence"/>
</dbReference>
<accession>A0A484MA05</accession>
<evidence type="ECO:0000313" key="2">
    <source>
        <dbReference type="EMBL" id="VFQ85409.1"/>
    </source>
</evidence>
<evidence type="ECO:0000313" key="3">
    <source>
        <dbReference type="Proteomes" id="UP000595140"/>
    </source>
</evidence>
<dbReference type="InterPro" id="IPR036397">
    <property type="entry name" value="RNaseH_sf"/>
</dbReference>
<dbReference type="SUPFAM" id="SSF53098">
    <property type="entry name" value="Ribonuclease H-like"/>
    <property type="match status" value="1"/>
</dbReference>
<dbReference type="Pfam" id="PF13456">
    <property type="entry name" value="RVT_3"/>
    <property type="match status" value="1"/>
</dbReference>